<accession>A0ABR2KJJ3</accession>
<dbReference type="EMBL" id="JAPFFF010000004">
    <property type="protein sequence ID" value="KAK8891292.1"/>
    <property type="molecule type" value="Genomic_DNA"/>
</dbReference>
<protein>
    <recommendedName>
        <fullName evidence="6">Transmembrane protein</fullName>
    </recommendedName>
</protein>
<gene>
    <name evidence="4" type="ORF">M9Y10_028500</name>
</gene>
<feature type="transmembrane region" description="Helical" evidence="2">
    <location>
        <begin position="350"/>
        <end position="370"/>
    </location>
</feature>
<evidence type="ECO:0000256" key="2">
    <source>
        <dbReference type="SAM" id="Phobius"/>
    </source>
</evidence>
<keyword evidence="5" id="KW-1185">Reference proteome</keyword>
<organism evidence="4 5">
    <name type="scientific">Tritrichomonas musculus</name>
    <dbReference type="NCBI Taxonomy" id="1915356"/>
    <lineage>
        <taxon>Eukaryota</taxon>
        <taxon>Metamonada</taxon>
        <taxon>Parabasalia</taxon>
        <taxon>Tritrichomonadida</taxon>
        <taxon>Tritrichomonadidae</taxon>
        <taxon>Tritrichomonas</taxon>
    </lineage>
</organism>
<keyword evidence="2" id="KW-1133">Transmembrane helix</keyword>
<sequence>MVHVFFFFLLFLRVIYKEEEIMKTTDPFSMQLSHFDLIGEEQKKISNIYVFVHAPFFPDGKLKLYTINESEIGTNQSIIITQSAKKTNSYIHQLEKYRSFILSFSESDLNKEKENNVISKLNISIESDDDLPFKATYWKIPNYFCKTTANFFISTDYQIKSNVELMENACLFFDPKVISNFFKMVIFSSEQITIEFYINNSLYTNPDYECSSFQPNQTLSCVIPYSQPFFARVVFNKKKFISNLKCVDHFNCNTSKSKSKNKKNHKANFTLDYSSLYKSQEVRDCFIDRIPFIQFPQYSSYSSSSYLSESLKEKQQLISNINDFKNFHFKIENKICVKFSGYKTAVVSRIAIFFSVLFVVAFFLQLIGYIDFCGWVRKPGEVAFVGLREKVPAGEIFNQKKSKNKKHASSMDELNDSNNNDTSLMSPLVFSMNLDAKLPPVPSRPNRKKTVSCYNFQSMSQTGQSRDLRRLSGSGSKKNNKSGSGAKMLSHREVVFQLPNFVSSSPSSSSSSSQLQDYKFENCLENA</sequence>
<evidence type="ECO:0008006" key="6">
    <source>
        <dbReference type="Google" id="ProtNLM"/>
    </source>
</evidence>
<keyword evidence="3" id="KW-0732">Signal</keyword>
<reference evidence="4 5" key="1">
    <citation type="submission" date="2024-04" db="EMBL/GenBank/DDBJ databases">
        <title>Tritrichomonas musculus Genome.</title>
        <authorList>
            <person name="Alves-Ferreira E."/>
            <person name="Grigg M."/>
            <person name="Lorenzi H."/>
            <person name="Galac M."/>
        </authorList>
    </citation>
    <scope>NUCLEOTIDE SEQUENCE [LARGE SCALE GENOMIC DNA]</scope>
    <source>
        <strain evidence="4 5">EAF2021</strain>
    </source>
</reference>
<feature type="signal peptide" evidence="3">
    <location>
        <begin position="1"/>
        <end position="17"/>
    </location>
</feature>
<evidence type="ECO:0000313" key="5">
    <source>
        <dbReference type="Proteomes" id="UP001470230"/>
    </source>
</evidence>
<feature type="region of interest" description="Disordered" evidence="1">
    <location>
        <begin position="398"/>
        <end position="419"/>
    </location>
</feature>
<keyword evidence="2" id="KW-0472">Membrane</keyword>
<evidence type="ECO:0000256" key="1">
    <source>
        <dbReference type="SAM" id="MobiDB-lite"/>
    </source>
</evidence>
<comment type="caution">
    <text evidence="4">The sequence shown here is derived from an EMBL/GenBank/DDBJ whole genome shotgun (WGS) entry which is preliminary data.</text>
</comment>
<keyword evidence="2" id="KW-0812">Transmembrane</keyword>
<proteinExistence type="predicted"/>
<evidence type="ECO:0000256" key="3">
    <source>
        <dbReference type="SAM" id="SignalP"/>
    </source>
</evidence>
<dbReference type="Proteomes" id="UP001470230">
    <property type="component" value="Unassembled WGS sequence"/>
</dbReference>
<evidence type="ECO:0000313" key="4">
    <source>
        <dbReference type="EMBL" id="KAK8891292.1"/>
    </source>
</evidence>
<feature type="compositionally biased region" description="Low complexity" evidence="1">
    <location>
        <begin position="471"/>
        <end position="485"/>
    </location>
</feature>
<feature type="chain" id="PRO_5047290059" description="Transmembrane protein" evidence="3">
    <location>
        <begin position="18"/>
        <end position="527"/>
    </location>
</feature>
<feature type="region of interest" description="Disordered" evidence="1">
    <location>
        <begin position="460"/>
        <end position="490"/>
    </location>
</feature>
<name>A0ABR2KJJ3_9EUKA</name>